<dbReference type="PANTHER" id="PTHR42031">
    <property type="entry name" value="KEY LIME PATHOGENICITY PROTEIN"/>
    <property type="match status" value="1"/>
</dbReference>
<feature type="compositionally biased region" description="Basic residues" evidence="1">
    <location>
        <begin position="166"/>
        <end position="175"/>
    </location>
</feature>
<proteinExistence type="predicted"/>
<name>A0AAN6WP34_9PEZI</name>
<feature type="domain" description="DUF7896" evidence="2">
    <location>
        <begin position="116"/>
        <end position="206"/>
    </location>
</feature>
<dbReference type="AlphaFoldDB" id="A0AAN6WP34"/>
<comment type="caution">
    <text evidence="3">The sequence shown here is derived from an EMBL/GenBank/DDBJ whole genome shotgun (WGS) entry which is preliminary data.</text>
</comment>
<dbReference type="PANTHER" id="PTHR42031:SF1">
    <property type="entry name" value="KEY LIME PATHOGENICITY PROTEIN"/>
    <property type="match status" value="1"/>
</dbReference>
<organism evidence="3 4">
    <name type="scientific">Podospora australis</name>
    <dbReference type="NCBI Taxonomy" id="1536484"/>
    <lineage>
        <taxon>Eukaryota</taxon>
        <taxon>Fungi</taxon>
        <taxon>Dikarya</taxon>
        <taxon>Ascomycota</taxon>
        <taxon>Pezizomycotina</taxon>
        <taxon>Sordariomycetes</taxon>
        <taxon>Sordariomycetidae</taxon>
        <taxon>Sordariales</taxon>
        <taxon>Podosporaceae</taxon>
        <taxon>Podospora</taxon>
    </lineage>
</organism>
<reference evidence="3" key="2">
    <citation type="submission" date="2023-05" db="EMBL/GenBank/DDBJ databases">
        <authorList>
            <consortium name="Lawrence Berkeley National Laboratory"/>
            <person name="Steindorff A."/>
            <person name="Hensen N."/>
            <person name="Bonometti L."/>
            <person name="Westerberg I."/>
            <person name="Brannstrom I.O."/>
            <person name="Guillou S."/>
            <person name="Cros-Aarteil S."/>
            <person name="Calhoun S."/>
            <person name="Haridas S."/>
            <person name="Kuo A."/>
            <person name="Mondo S."/>
            <person name="Pangilinan J."/>
            <person name="Riley R."/>
            <person name="Labutti K."/>
            <person name="Andreopoulos B."/>
            <person name="Lipzen A."/>
            <person name="Chen C."/>
            <person name="Yanf M."/>
            <person name="Daum C."/>
            <person name="Ng V."/>
            <person name="Clum A."/>
            <person name="Ohm R."/>
            <person name="Martin F."/>
            <person name="Silar P."/>
            <person name="Natvig D."/>
            <person name="Lalanne C."/>
            <person name="Gautier V."/>
            <person name="Ament-Velasquez S.L."/>
            <person name="Kruys A."/>
            <person name="Hutchinson M.I."/>
            <person name="Powell A.J."/>
            <person name="Barry K."/>
            <person name="Miller A.N."/>
            <person name="Grigoriev I.V."/>
            <person name="Debuchy R."/>
            <person name="Gladieux P."/>
            <person name="Thoren M.H."/>
            <person name="Johannesson H."/>
        </authorList>
    </citation>
    <scope>NUCLEOTIDE SEQUENCE</scope>
    <source>
        <strain evidence="3">PSN309</strain>
    </source>
</reference>
<gene>
    <name evidence="3" type="ORF">QBC35DRAFT_503726</name>
</gene>
<evidence type="ECO:0000256" key="1">
    <source>
        <dbReference type="SAM" id="MobiDB-lite"/>
    </source>
</evidence>
<evidence type="ECO:0000313" key="4">
    <source>
        <dbReference type="Proteomes" id="UP001302126"/>
    </source>
</evidence>
<reference evidence="3" key="1">
    <citation type="journal article" date="2023" name="Mol. Phylogenet. Evol.">
        <title>Genome-scale phylogeny and comparative genomics of the fungal order Sordariales.</title>
        <authorList>
            <person name="Hensen N."/>
            <person name="Bonometti L."/>
            <person name="Westerberg I."/>
            <person name="Brannstrom I.O."/>
            <person name="Guillou S."/>
            <person name="Cros-Aarteil S."/>
            <person name="Calhoun S."/>
            <person name="Haridas S."/>
            <person name="Kuo A."/>
            <person name="Mondo S."/>
            <person name="Pangilinan J."/>
            <person name="Riley R."/>
            <person name="LaButti K."/>
            <person name="Andreopoulos B."/>
            <person name="Lipzen A."/>
            <person name="Chen C."/>
            <person name="Yan M."/>
            <person name="Daum C."/>
            <person name="Ng V."/>
            <person name="Clum A."/>
            <person name="Steindorff A."/>
            <person name="Ohm R.A."/>
            <person name="Martin F."/>
            <person name="Silar P."/>
            <person name="Natvig D.O."/>
            <person name="Lalanne C."/>
            <person name="Gautier V."/>
            <person name="Ament-Velasquez S.L."/>
            <person name="Kruys A."/>
            <person name="Hutchinson M.I."/>
            <person name="Powell A.J."/>
            <person name="Barry K."/>
            <person name="Miller A.N."/>
            <person name="Grigoriev I.V."/>
            <person name="Debuchy R."/>
            <person name="Gladieux P."/>
            <person name="Hiltunen Thoren M."/>
            <person name="Johannesson H."/>
        </authorList>
    </citation>
    <scope>NUCLEOTIDE SEQUENCE</scope>
    <source>
        <strain evidence="3">PSN309</strain>
    </source>
</reference>
<keyword evidence="4" id="KW-1185">Reference proteome</keyword>
<evidence type="ECO:0000313" key="3">
    <source>
        <dbReference type="EMBL" id="KAK4185381.1"/>
    </source>
</evidence>
<dbReference type="Pfam" id="PF25438">
    <property type="entry name" value="DUF7896"/>
    <property type="match status" value="1"/>
</dbReference>
<feature type="compositionally biased region" description="Basic and acidic residues" evidence="1">
    <location>
        <begin position="178"/>
        <end position="188"/>
    </location>
</feature>
<dbReference type="InterPro" id="IPR057218">
    <property type="entry name" value="DUF7896"/>
</dbReference>
<accession>A0AAN6WP34</accession>
<dbReference type="Proteomes" id="UP001302126">
    <property type="component" value="Unassembled WGS sequence"/>
</dbReference>
<dbReference type="EMBL" id="MU864451">
    <property type="protein sequence ID" value="KAK4185381.1"/>
    <property type="molecule type" value="Genomic_DNA"/>
</dbReference>
<sequence length="214" mass="23785">MNILPRKTLDHETFPPELEDFHANNMDIIMSLDGADPKSIGLNEEDAFGNMISHAKTLLDGADLKFIEQYDKAALELPGCPEGADPSTTSIAGEASPKAQDLTALNQTAKPTMIKVKKWVCRDPAGENILHTARPTTKSLEHCKQCVAMKQYGAYYNAAAHLRRAHFNQPKKRQGGGKTERKNHEGKISTDAWPAMSELRLWMVEMEVEVEVEV</sequence>
<evidence type="ECO:0000259" key="2">
    <source>
        <dbReference type="Pfam" id="PF25438"/>
    </source>
</evidence>
<feature type="region of interest" description="Disordered" evidence="1">
    <location>
        <begin position="166"/>
        <end position="190"/>
    </location>
</feature>
<protein>
    <recommendedName>
        <fullName evidence="2">DUF7896 domain-containing protein</fullName>
    </recommendedName>
</protein>